<proteinExistence type="predicted"/>
<gene>
    <name evidence="1" type="ORF">PGIGA_G00143900</name>
</gene>
<sequence>MCTPDRHTYMWFFLKLLPQSLKHTIVQNVFVCCNITVSLHWNSNLFQHDNAPVHKASSMKTWCVKVGVEELGCPSQNPDLNPTEHLWDELEHRLHPRPPHPTSEPDLTNALVAE</sequence>
<organism evidence="1 2">
    <name type="scientific">Pangasianodon gigas</name>
    <name type="common">Mekong giant catfish</name>
    <name type="synonym">Pangasius gigas</name>
    <dbReference type="NCBI Taxonomy" id="30993"/>
    <lineage>
        <taxon>Eukaryota</taxon>
        <taxon>Metazoa</taxon>
        <taxon>Chordata</taxon>
        <taxon>Craniata</taxon>
        <taxon>Vertebrata</taxon>
        <taxon>Euteleostomi</taxon>
        <taxon>Actinopterygii</taxon>
        <taxon>Neopterygii</taxon>
        <taxon>Teleostei</taxon>
        <taxon>Ostariophysi</taxon>
        <taxon>Siluriformes</taxon>
        <taxon>Pangasiidae</taxon>
        <taxon>Pangasianodon</taxon>
    </lineage>
</organism>
<protein>
    <submittedName>
        <fullName evidence="1">Uncharacterized protein</fullName>
    </submittedName>
</protein>
<evidence type="ECO:0000313" key="1">
    <source>
        <dbReference type="EMBL" id="MCI4392252.1"/>
    </source>
</evidence>
<reference evidence="1 2" key="1">
    <citation type="journal article" date="2022" name="bioRxiv">
        <title>An ancient truncated duplication of the anti-Mullerian hormone receptor type 2 gene is a potential conserved master sex determinant in the Pangasiidae catfish family.</title>
        <authorList>
            <person name="Wen M."/>
            <person name="Pan Q."/>
            <person name="Jouanno E."/>
            <person name="Montfort J."/>
            <person name="Zahm M."/>
            <person name="Cabau C."/>
            <person name="Klopp C."/>
            <person name="Iampietro C."/>
            <person name="Roques C."/>
            <person name="Bouchez O."/>
            <person name="Castinel A."/>
            <person name="Donnadieu C."/>
            <person name="Parrinello H."/>
            <person name="Poncet C."/>
            <person name="Belmonte E."/>
            <person name="Gautier V."/>
            <person name="Avarre J.-C."/>
            <person name="Dugue R."/>
            <person name="Gustiano R."/>
            <person name="Ha T.T.T."/>
            <person name="Campet M."/>
            <person name="Sriphairoj K."/>
            <person name="Ribolli J."/>
            <person name="de Almeida F.L."/>
            <person name="Desvignes T."/>
            <person name="Postlethwait J.H."/>
            <person name="Bucao C.F."/>
            <person name="Robinson-Rechavi M."/>
            <person name="Bobe J."/>
            <person name="Herpin A."/>
            <person name="Guiguen Y."/>
        </authorList>
    </citation>
    <scope>NUCLEOTIDE SEQUENCE [LARGE SCALE GENOMIC DNA]</scope>
    <source>
        <strain evidence="1">YG-Dec2019</strain>
    </source>
</reference>
<keyword evidence="2" id="KW-1185">Reference proteome</keyword>
<comment type="caution">
    <text evidence="1">The sequence shown here is derived from an EMBL/GenBank/DDBJ whole genome shotgun (WGS) entry which is preliminary data.</text>
</comment>
<dbReference type="Proteomes" id="UP000829447">
    <property type="component" value="Linkage Group LG23"/>
</dbReference>
<evidence type="ECO:0000313" key="2">
    <source>
        <dbReference type="Proteomes" id="UP000829447"/>
    </source>
</evidence>
<accession>A0ACC5XM46</accession>
<name>A0ACC5XM46_PANGG</name>
<dbReference type="EMBL" id="CM040476">
    <property type="protein sequence ID" value="MCI4392252.1"/>
    <property type="molecule type" value="Genomic_DNA"/>
</dbReference>